<dbReference type="Gene3D" id="3.40.190.10">
    <property type="entry name" value="Periplasmic binding protein-like II"/>
    <property type="match status" value="2"/>
</dbReference>
<evidence type="ECO:0000313" key="4">
    <source>
        <dbReference type="EMBL" id="PWC06475.1"/>
    </source>
</evidence>
<keyword evidence="3" id="KW-0732">Signal</keyword>
<dbReference type="EMBL" id="QEFB01000013">
    <property type="protein sequence ID" value="PWC06475.1"/>
    <property type="molecule type" value="Genomic_DNA"/>
</dbReference>
<dbReference type="Pfam" id="PF01547">
    <property type="entry name" value="SBP_bac_1"/>
    <property type="match status" value="1"/>
</dbReference>
<keyword evidence="5" id="KW-1185">Reference proteome</keyword>
<evidence type="ECO:0000256" key="3">
    <source>
        <dbReference type="SAM" id="SignalP"/>
    </source>
</evidence>
<organism evidence="4 5">
    <name type="scientific">Mycetocola zhujimingii</name>
    <dbReference type="NCBI Taxonomy" id="2079792"/>
    <lineage>
        <taxon>Bacteria</taxon>
        <taxon>Bacillati</taxon>
        <taxon>Actinomycetota</taxon>
        <taxon>Actinomycetes</taxon>
        <taxon>Micrococcales</taxon>
        <taxon>Microbacteriaceae</taxon>
        <taxon>Mycetocola</taxon>
    </lineage>
</organism>
<protein>
    <submittedName>
        <fullName evidence="4">ABC transporter substrate-binding protein</fullName>
    </submittedName>
</protein>
<evidence type="ECO:0000313" key="5">
    <source>
        <dbReference type="Proteomes" id="UP000244962"/>
    </source>
</evidence>
<comment type="similarity">
    <text evidence="1">Belongs to the bacterial solute-binding protein 1 family.</text>
</comment>
<dbReference type="AlphaFoldDB" id="A0A2U1TC56"/>
<name>A0A2U1TC56_9MICO</name>
<dbReference type="PANTHER" id="PTHR43649:SF29">
    <property type="entry name" value="OSMOPROTECTIVE COMPOUNDS-BINDING PROTEIN GGTB"/>
    <property type="match status" value="1"/>
</dbReference>
<feature type="chain" id="PRO_5038795153" evidence="3">
    <location>
        <begin position="26"/>
        <end position="440"/>
    </location>
</feature>
<evidence type="ECO:0000256" key="1">
    <source>
        <dbReference type="ARBA" id="ARBA00008520"/>
    </source>
</evidence>
<dbReference type="RefSeq" id="WP_108963460.1">
    <property type="nucleotide sequence ID" value="NZ_QEFB01000013.1"/>
</dbReference>
<dbReference type="InterPro" id="IPR050490">
    <property type="entry name" value="Bact_solute-bd_prot1"/>
</dbReference>
<evidence type="ECO:0000256" key="2">
    <source>
        <dbReference type="ARBA" id="ARBA00022448"/>
    </source>
</evidence>
<feature type="signal peptide" evidence="3">
    <location>
        <begin position="1"/>
        <end position="25"/>
    </location>
</feature>
<accession>A0A2U1TC56</accession>
<keyword evidence="2" id="KW-0813">Transport</keyword>
<proteinExistence type="inferred from homology"/>
<dbReference type="Proteomes" id="UP000244962">
    <property type="component" value="Unassembled WGS sequence"/>
</dbReference>
<dbReference type="PANTHER" id="PTHR43649">
    <property type="entry name" value="ARABINOSE-BINDING PROTEIN-RELATED"/>
    <property type="match status" value="1"/>
</dbReference>
<sequence length="440" mass="46478">MSQVSRSRKSVRAVGLMAAAAIALTGCSGGGGGGEDGTVELTWLQGSGVQTNIDIAQSLVDAFEAENPDIKIKVDSSGGAGSEYDNLLKTRLATGEVGDMFWYNSGSQLQGLNPDQTLLNVADEPWVEDLDETFRSVVSGSDGAVFGAPAGSAGTGGILYNVPVYEELGLEVPTTWDEFVSNSDAIKAAGKTAVQMTFADTWTAQILTLSDFYNVYKSDPEWADKYTANEAKFATDPVAVEGFTKLQELADGGYFNADFASATLDEGLVAVASGEAGHYPMFTALYSTLKTLAPDDLEDIGYFSVPGDDAADNGGTVWYPAAVYAPKDTEHPEAVKKFMAFVASPAGCDAVIEASGVTGPMLVDGCELPEDAPRMVTDMYPYFDEERVAPALEFLSPIKGPALEQLLVEVGSGIRSAEDAAALYDQDVEKQAQQLGLDGW</sequence>
<gene>
    <name evidence="4" type="ORF">DF223_12875</name>
</gene>
<comment type="caution">
    <text evidence="4">The sequence shown here is derived from an EMBL/GenBank/DDBJ whole genome shotgun (WGS) entry which is preliminary data.</text>
</comment>
<dbReference type="SUPFAM" id="SSF53850">
    <property type="entry name" value="Periplasmic binding protein-like II"/>
    <property type="match status" value="1"/>
</dbReference>
<dbReference type="InterPro" id="IPR006059">
    <property type="entry name" value="SBP"/>
</dbReference>
<dbReference type="PROSITE" id="PS51257">
    <property type="entry name" value="PROKAR_LIPOPROTEIN"/>
    <property type="match status" value="1"/>
</dbReference>
<reference evidence="5" key="1">
    <citation type="submission" date="2018-04" db="EMBL/GenBank/DDBJ databases">
        <authorList>
            <person name="Liu S."/>
            <person name="Wang Z."/>
            <person name="Li J."/>
        </authorList>
    </citation>
    <scope>NUCLEOTIDE SEQUENCE [LARGE SCALE GENOMIC DNA]</scope>
    <source>
        <strain evidence="5">622</strain>
    </source>
</reference>